<organism evidence="3 4">
    <name type="scientific">Demequina litorisediminis</name>
    <dbReference type="NCBI Taxonomy" id="1849022"/>
    <lineage>
        <taxon>Bacteria</taxon>
        <taxon>Bacillati</taxon>
        <taxon>Actinomycetota</taxon>
        <taxon>Actinomycetes</taxon>
        <taxon>Micrococcales</taxon>
        <taxon>Demequinaceae</taxon>
        <taxon>Demequina</taxon>
    </lineage>
</organism>
<dbReference type="PANTHER" id="PTHR46390:SF1">
    <property type="entry name" value="MANNOSE-1-PHOSPHATE GUANYLYLTRANSFERASE"/>
    <property type="match status" value="1"/>
</dbReference>
<dbReference type="EMBL" id="BSUN01000001">
    <property type="protein sequence ID" value="GMA34855.1"/>
    <property type="molecule type" value="Genomic_DNA"/>
</dbReference>
<dbReference type="InterPro" id="IPR029044">
    <property type="entry name" value="Nucleotide-diphossugar_trans"/>
</dbReference>
<evidence type="ECO:0000313" key="3">
    <source>
        <dbReference type="EMBL" id="GMA34855.1"/>
    </source>
</evidence>
<comment type="caution">
    <text evidence="3">The sequence shown here is derived from an EMBL/GenBank/DDBJ whole genome shotgun (WGS) entry which is preliminary data.</text>
</comment>
<dbReference type="SUPFAM" id="SSF53448">
    <property type="entry name" value="Nucleotide-diphospho-sugar transferases"/>
    <property type="match status" value="1"/>
</dbReference>
<name>A0ABQ6IAN8_9MICO</name>
<accession>A0ABQ6IAN8</accession>
<keyword evidence="4" id="KW-1185">Reference proteome</keyword>
<feature type="domain" description="MannoseP isomerase/GMP-like beta-helix" evidence="2">
    <location>
        <begin position="244"/>
        <end position="290"/>
    </location>
</feature>
<dbReference type="PANTHER" id="PTHR46390">
    <property type="entry name" value="MANNOSE-1-PHOSPHATE GUANYLYLTRANSFERASE"/>
    <property type="match status" value="1"/>
</dbReference>
<reference evidence="4" key="1">
    <citation type="journal article" date="2019" name="Int. J. Syst. Evol. Microbiol.">
        <title>The Global Catalogue of Microorganisms (GCM) 10K type strain sequencing project: providing services to taxonomists for standard genome sequencing and annotation.</title>
        <authorList>
            <consortium name="The Broad Institute Genomics Platform"/>
            <consortium name="The Broad Institute Genome Sequencing Center for Infectious Disease"/>
            <person name="Wu L."/>
            <person name="Ma J."/>
        </authorList>
    </citation>
    <scope>NUCLEOTIDE SEQUENCE [LARGE SCALE GENOMIC DNA]</scope>
    <source>
        <strain evidence="4">NBRC 112299</strain>
    </source>
</reference>
<dbReference type="InterPro" id="IPR005835">
    <property type="entry name" value="NTP_transferase_dom"/>
</dbReference>
<evidence type="ECO:0000259" key="1">
    <source>
        <dbReference type="Pfam" id="PF00483"/>
    </source>
</evidence>
<dbReference type="InterPro" id="IPR054566">
    <property type="entry name" value="ManC/GMP-like_b-helix"/>
</dbReference>
<protein>
    <submittedName>
        <fullName evidence="3">Mannose-1-phosphate guanyltransferase</fullName>
    </submittedName>
</protein>
<gene>
    <name evidence="3" type="ORF">GCM10025876_10590</name>
</gene>
<dbReference type="Pfam" id="PF00483">
    <property type="entry name" value="NTP_transferase"/>
    <property type="match status" value="1"/>
</dbReference>
<dbReference type="SUPFAM" id="SSF159283">
    <property type="entry name" value="Guanosine diphospho-D-mannose pyrophosphorylase/mannose-6-phosphate isomerase linker domain"/>
    <property type="match status" value="1"/>
</dbReference>
<dbReference type="Gene3D" id="3.90.550.10">
    <property type="entry name" value="Spore Coat Polysaccharide Biosynthesis Protein SpsA, Chain A"/>
    <property type="match status" value="1"/>
</dbReference>
<sequence length="294" mass="30626">MSATPMLWPRRLPQVGREAIIAEPSPRDSMAAIALAAAVIEARHGERIMASFAADHVIPDAGPFRDAVRTAVEAARTGKVVTIGITPDSPSSAFGYIKAGAGLAEAPGAFAVEAFTEKPDEETATAMLDEGGYSWNAGMFVVSTSVLLAHLSRLQPTLATGVREIAAAWDRPERDQVLARVWPTLTKIAIDHAIAEPVAAEGGVAMVPGDFAWHDVGDFDSLASLLKAGDDGAIRIGRTSPVSLVDADGAVVVGGTKPLAVVGISDAVVVETDEAILVTRRPAAQRVKDVALPQ</sequence>
<proteinExistence type="predicted"/>
<dbReference type="InterPro" id="IPR051161">
    <property type="entry name" value="Mannose-6P_isomerase_type2"/>
</dbReference>
<evidence type="ECO:0000259" key="2">
    <source>
        <dbReference type="Pfam" id="PF22640"/>
    </source>
</evidence>
<feature type="domain" description="Nucleotidyl transferase" evidence="1">
    <location>
        <begin position="17"/>
        <end position="224"/>
    </location>
</feature>
<dbReference type="Pfam" id="PF22640">
    <property type="entry name" value="ManC_GMP_beta-helix"/>
    <property type="match status" value="1"/>
</dbReference>
<dbReference type="RefSeq" id="WP_348523450.1">
    <property type="nucleotide sequence ID" value="NZ_BSUN01000001.1"/>
</dbReference>
<evidence type="ECO:0000313" key="4">
    <source>
        <dbReference type="Proteomes" id="UP001157125"/>
    </source>
</evidence>
<dbReference type="Proteomes" id="UP001157125">
    <property type="component" value="Unassembled WGS sequence"/>
</dbReference>